<organism evidence="1 2">
    <name type="scientific">Peronospora matthiolae</name>
    <dbReference type="NCBI Taxonomy" id="2874970"/>
    <lineage>
        <taxon>Eukaryota</taxon>
        <taxon>Sar</taxon>
        <taxon>Stramenopiles</taxon>
        <taxon>Oomycota</taxon>
        <taxon>Peronosporomycetes</taxon>
        <taxon>Peronosporales</taxon>
        <taxon>Peronosporaceae</taxon>
        <taxon>Peronospora</taxon>
    </lineage>
</organism>
<dbReference type="PANTHER" id="PTHR11439">
    <property type="entry name" value="GAG-POL-RELATED RETROTRANSPOSON"/>
    <property type="match status" value="1"/>
</dbReference>
<dbReference type="Proteomes" id="UP001162060">
    <property type="component" value="Unassembled WGS sequence"/>
</dbReference>
<dbReference type="InterPro" id="IPR043502">
    <property type="entry name" value="DNA/RNA_pol_sf"/>
</dbReference>
<dbReference type="PANTHER" id="PTHR11439:SF467">
    <property type="entry name" value="INTEGRASE CATALYTIC DOMAIN-CONTAINING PROTEIN"/>
    <property type="match status" value="1"/>
</dbReference>
<reference evidence="1" key="1">
    <citation type="submission" date="2024-01" db="EMBL/GenBank/DDBJ databases">
        <authorList>
            <person name="Webb A."/>
        </authorList>
    </citation>
    <scope>NUCLEOTIDE SEQUENCE</scope>
    <source>
        <strain evidence="1">Pm1</strain>
    </source>
</reference>
<evidence type="ECO:0000313" key="2">
    <source>
        <dbReference type="Proteomes" id="UP001162060"/>
    </source>
</evidence>
<protein>
    <recommendedName>
        <fullName evidence="3">Reverse transcriptase Ty1/copia-type domain-containing protein</fullName>
    </recommendedName>
</protein>
<comment type="caution">
    <text evidence="1">The sequence shown here is derived from an EMBL/GenBank/DDBJ whole genome shotgun (WGS) entry which is preliminary data.</text>
</comment>
<sequence length="324" mass="36515">MIIVSKTQDEVRKIIKDLKTAFSIKELGEPRFILGIEVTRDRTNRTLTLSQRGYIQQLGERFRMKNAKPVYLPADANSRLRLAAAGAQCITNVPYRELVGCLMYIVTCARPDIADAVGSVAKYCENHTSEHWSAAKRILKYLLTTQHIALVYDGHLATELIGFADASWASGMKTPGVPQLVYVFILIGAAIAWSSQRQPTVAGFSTEAEYMSLYSATQEMTWLRRLLKDLCMYNDGPTTVYQDNQGSIALARNSVYNSRTKHIDTKYHFSRERVESSELHVEYISTADMVTDALTKSVPRPKLEKFKLQVGLKKLDRVSFKGEC</sequence>
<proteinExistence type="predicted"/>
<dbReference type="EMBL" id="CAKLBY020000190">
    <property type="protein sequence ID" value="CAK7932513.1"/>
    <property type="molecule type" value="Genomic_DNA"/>
</dbReference>
<accession>A0AAV1UFQ5</accession>
<evidence type="ECO:0000313" key="1">
    <source>
        <dbReference type="EMBL" id="CAK7932513.1"/>
    </source>
</evidence>
<name>A0AAV1UFQ5_9STRA</name>
<dbReference type="SUPFAM" id="SSF56672">
    <property type="entry name" value="DNA/RNA polymerases"/>
    <property type="match status" value="1"/>
</dbReference>
<dbReference type="CDD" id="cd09272">
    <property type="entry name" value="RNase_HI_RT_Ty1"/>
    <property type="match status" value="1"/>
</dbReference>
<gene>
    <name evidence="1" type="ORF">PM001_LOCUS17663</name>
</gene>
<dbReference type="AlphaFoldDB" id="A0AAV1UFQ5"/>
<evidence type="ECO:0008006" key="3">
    <source>
        <dbReference type="Google" id="ProtNLM"/>
    </source>
</evidence>